<feature type="region of interest" description="Disordered" evidence="1">
    <location>
        <begin position="36"/>
        <end position="56"/>
    </location>
</feature>
<dbReference type="Pfam" id="PF16146">
    <property type="entry name" value="DUF4854"/>
    <property type="match status" value="1"/>
</dbReference>
<dbReference type="RefSeq" id="WP_235324347.1">
    <property type="nucleotide sequence ID" value="NZ_JAFBIT010000004.1"/>
</dbReference>
<organism evidence="3 4">
    <name type="scientific">Anaeromassilibacillus senegalensis</name>
    <dbReference type="NCBI Taxonomy" id="1673717"/>
    <lineage>
        <taxon>Bacteria</taxon>
        <taxon>Bacillati</taxon>
        <taxon>Bacillota</taxon>
        <taxon>Clostridia</taxon>
        <taxon>Eubacteriales</taxon>
        <taxon>Acutalibacteraceae</taxon>
        <taxon>Anaeromassilibacillus</taxon>
    </lineage>
</organism>
<gene>
    <name evidence="3" type="ORF">JQM67_11960</name>
</gene>
<reference evidence="3 4" key="1">
    <citation type="submission" date="2020-12" db="EMBL/GenBank/DDBJ databases">
        <title>Whole genome sequences of gut porcine anaerobes.</title>
        <authorList>
            <person name="Kubasova T."/>
            <person name="Jahodarova E."/>
            <person name="Rychlik I."/>
        </authorList>
    </citation>
    <scope>NUCLEOTIDE SEQUENCE [LARGE SCALE GENOMIC DNA]</scope>
    <source>
        <strain evidence="3 4">An867</strain>
    </source>
</reference>
<dbReference type="Proteomes" id="UP001299220">
    <property type="component" value="Unassembled WGS sequence"/>
</dbReference>
<protein>
    <submittedName>
        <fullName evidence="3">DUF4854 domain-containing protein</fullName>
    </submittedName>
</protein>
<feature type="chain" id="PRO_5046112580" evidence="2">
    <location>
        <begin position="24"/>
        <end position="173"/>
    </location>
</feature>
<evidence type="ECO:0000256" key="2">
    <source>
        <dbReference type="SAM" id="SignalP"/>
    </source>
</evidence>
<keyword evidence="4" id="KW-1185">Reference proteome</keyword>
<keyword evidence="2" id="KW-0732">Signal</keyword>
<dbReference type="EMBL" id="JAFBIT010000004">
    <property type="protein sequence ID" value="MCF2653313.1"/>
    <property type="molecule type" value="Genomic_DNA"/>
</dbReference>
<evidence type="ECO:0000313" key="3">
    <source>
        <dbReference type="EMBL" id="MCF2653313.1"/>
    </source>
</evidence>
<comment type="caution">
    <text evidence="3">The sequence shown here is derived from an EMBL/GenBank/DDBJ whole genome shotgun (WGS) entry which is preliminary data.</text>
</comment>
<feature type="signal peptide" evidence="2">
    <location>
        <begin position="1"/>
        <end position="23"/>
    </location>
</feature>
<accession>A0ABS9CQQ3</accession>
<name>A0ABS9CQQ3_9FIRM</name>
<sequence>MKPYKTCALVLACLLAAVMLCTACSLIPTFESSSAASSEAAPTPAPEESSEMSSFAPQTGLWSSVGEYLEDPSVVEQIDAEIAAAEGTGLAIAVYADGNTLVYDYTYAEQLDLSDETTKQSMVDALKSGTEAQAAAYENIAAMLRSVISADDIKVRLTYNNADGSEIYSCEFE</sequence>
<dbReference type="InterPro" id="IPR032327">
    <property type="entry name" value="DUF4854"/>
</dbReference>
<proteinExistence type="predicted"/>
<evidence type="ECO:0000313" key="4">
    <source>
        <dbReference type="Proteomes" id="UP001299220"/>
    </source>
</evidence>
<evidence type="ECO:0000256" key="1">
    <source>
        <dbReference type="SAM" id="MobiDB-lite"/>
    </source>
</evidence>